<dbReference type="Pfam" id="PF03061">
    <property type="entry name" value="4HBT"/>
    <property type="match status" value="1"/>
</dbReference>
<keyword evidence="1" id="KW-0378">Hydrolase</keyword>
<proteinExistence type="predicted"/>
<dbReference type="Proteomes" id="UP000612855">
    <property type="component" value="Unassembled WGS sequence"/>
</dbReference>
<evidence type="ECO:0000313" key="3">
    <source>
        <dbReference type="EMBL" id="GGE43435.1"/>
    </source>
</evidence>
<evidence type="ECO:0000256" key="1">
    <source>
        <dbReference type="ARBA" id="ARBA00022801"/>
    </source>
</evidence>
<dbReference type="CDD" id="cd03443">
    <property type="entry name" value="PaaI_thioesterase"/>
    <property type="match status" value="1"/>
</dbReference>
<keyword evidence="4" id="KW-1185">Reference proteome</keyword>
<dbReference type="InterPro" id="IPR029069">
    <property type="entry name" value="HotDog_dom_sf"/>
</dbReference>
<comment type="caution">
    <text evidence="3">The sequence shown here is derived from an EMBL/GenBank/DDBJ whole genome shotgun (WGS) entry which is preliminary data.</text>
</comment>
<dbReference type="AlphaFoldDB" id="A0A917EI43"/>
<dbReference type="Gene3D" id="3.10.129.10">
    <property type="entry name" value="Hotdog Thioesterase"/>
    <property type="match status" value="1"/>
</dbReference>
<organism evidence="3 4">
    <name type="scientific">Primorskyibacter flagellatus</name>
    <dbReference type="NCBI Taxonomy" id="1387277"/>
    <lineage>
        <taxon>Bacteria</taxon>
        <taxon>Pseudomonadati</taxon>
        <taxon>Pseudomonadota</taxon>
        <taxon>Alphaproteobacteria</taxon>
        <taxon>Rhodobacterales</taxon>
        <taxon>Roseobacteraceae</taxon>
        <taxon>Primorskyibacter</taxon>
    </lineage>
</organism>
<evidence type="ECO:0000259" key="2">
    <source>
        <dbReference type="Pfam" id="PF03061"/>
    </source>
</evidence>
<dbReference type="EMBL" id="BMFJ01000002">
    <property type="protein sequence ID" value="GGE43435.1"/>
    <property type="molecule type" value="Genomic_DNA"/>
</dbReference>
<dbReference type="GO" id="GO:0016289">
    <property type="term" value="F:acyl-CoA hydrolase activity"/>
    <property type="evidence" value="ECO:0007669"/>
    <property type="project" value="UniProtKB-ARBA"/>
</dbReference>
<name>A0A917EI43_9RHOB</name>
<dbReference type="InterPro" id="IPR006683">
    <property type="entry name" value="Thioestr_dom"/>
</dbReference>
<dbReference type="NCBIfam" id="TIGR00369">
    <property type="entry name" value="unchar_dom_1"/>
    <property type="match status" value="1"/>
</dbReference>
<dbReference type="SUPFAM" id="SSF54637">
    <property type="entry name" value="Thioesterase/thiol ester dehydrase-isomerase"/>
    <property type="match status" value="1"/>
</dbReference>
<dbReference type="RefSeq" id="WP_188478961.1">
    <property type="nucleotide sequence ID" value="NZ_BMFJ01000002.1"/>
</dbReference>
<sequence length="137" mass="15026">MKDHNLDPALVEDPYPLQKHLGFYLTDWSEGFARFELPVTGFLMNRYGILHGGIHGVMADTVMGFCGCYTGDPDNRELAMTLNLSVNYVGPLKGDLLIAEGRVTGGGAKTFFAEASVKDELDNIAARATGVFRRRGR</sequence>
<protein>
    <recommendedName>
        <fullName evidence="2">Thioesterase domain-containing protein</fullName>
    </recommendedName>
</protein>
<gene>
    <name evidence="3" type="ORF">GCM10011360_33460</name>
</gene>
<accession>A0A917EI43</accession>
<evidence type="ECO:0000313" key="4">
    <source>
        <dbReference type="Proteomes" id="UP000612855"/>
    </source>
</evidence>
<reference evidence="4" key="1">
    <citation type="journal article" date="2019" name="Int. J. Syst. Evol. Microbiol.">
        <title>The Global Catalogue of Microorganisms (GCM) 10K type strain sequencing project: providing services to taxonomists for standard genome sequencing and annotation.</title>
        <authorList>
            <consortium name="The Broad Institute Genomics Platform"/>
            <consortium name="The Broad Institute Genome Sequencing Center for Infectious Disease"/>
            <person name="Wu L."/>
            <person name="Ma J."/>
        </authorList>
    </citation>
    <scope>NUCLEOTIDE SEQUENCE [LARGE SCALE GENOMIC DNA]</scope>
    <source>
        <strain evidence="4">CGMCC 1.12664</strain>
    </source>
</reference>
<dbReference type="InterPro" id="IPR003736">
    <property type="entry name" value="PAAI_dom"/>
</dbReference>
<feature type="domain" description="Thioesterase" evidence="2">
    <location>
        <begin position="47"/>
        <end position="120"/>
    </location>
</feature>